<proteinExistence type="predicted"/>
<dbReference type="PANTHER" id="PTHR46631:SF21">
    <property type="entry name" value="60S RIBOSOMAL PROTEIN L18A-LIKE PROTEIN"/>
    <property type="match status" value="1"/>
</dbReference>
<keyword evidence="3" id="KW-1185">Reference proteome</keyword>
<dbReference type="PANTHER" id="PTHR46631">
    <property type="entry name" value="60S RIBOSOMAL PROTEIN L18A-LIKE"/>
    <property type="match status" value="1"/>
</dbReference>
<dbReference type="EnsemblPlants" id="Kaladp0840s0005.1.v1.1">
    <property type="protein sequence ID" value="Kaladp0840s0005.1.v1.1"/>
    <property type="gene ID" value="Kaladp0840s0005.v1.1"/>
</dbReference>
<keyword evidence="1" id="KW-0812">Transmembrane</keyword>
<dbReference type="Proteomes" id="UP000594263">
    <property type="component" value="Unplaced"/>
</dbReference>
<evidence type="ECO:0000313" key="3">
    <source>
        <dbReference type="Proteomes" id="UP000594263"/>
    </source>
</evidence>
<feature type="transmembrane region" description="Helical" evidence="1">
    <location>
        <begin position="134"/>
        <end position="152"/>
    </location>
</feature>
<name>A0A7N0VH66_KALFE</name>
<dbReference type="InterPro" id="IPR044804">
    <property type="entry name" value="Ribosomal_eL20z-like"/>
</dbReference>
<protein>
    <recommendedName>
        <fullName evidence="4">60S ribosomal protein L18a-like protein</fullName>
    </recommendedName>
</protein>
<accession>A0A7N0VH66</accession>
<reference evidence="2" key="1">
    <citation type="submission" date="2021-01" db="UniProtKB">
        <authorList>
            <consortium name="EnsemblPlants"/>
        </authorList>
    </citation>
    <scope>IDENTIFICATION</scope>
</reference>
<evidence type="ECO:0000313" key="2">
    <source>
        <dbReference type="EnsemblPlants" id="Kaladp0840s0005.1.v1.1"/>
    </source>
</evidence>
<dbReference type="Gramene" id="Kaladp0840s0005.1.v1.1">
    <property type="protein sequence ID" value="Kaladp0840s0005.1.v1.1"/>
    <property type="gene ID" value="Kaladp0840s0005.v1.1"/>
</dbReference>
<dbReference type="AlphaFoldDB" id="A0A7N0VH66"/>
<sequence length="159" mass="17243">MGVDEGKSGGFSGDQQSQFHYGTFQGVANYQPPYPVQPHYNLPPPPLVAGFPQPVPPPGLSAYSYGYQSVPVVVHGYAAVAEGRPVRDRLPCCGIGFGWFLFIIGFFLGGFPWYIGTFFLLFARVDPREKPGCVACLIGAVLASIAIMFGLTSGHHHHW</sequence>
<keyword evidence="1" id="KW-0472">Membrane</keyword>
<keyword evidence="1" id="KW-1133">Transmembrane helix</keyword>
<evidence type="ECO:0008006" key="4">
    <source>
        <dbReference type="Google" id="ProtNLM"/>
    </source>
</evidence>
<feature type="transmembrane region" description="Helical" evidence="1">
    <location>
        <begin position="97"/>
        <end position="122"/>
    </location>
</feature>
<evidence type="ECO:0000256" key="1">
    <source>
        <dbReference type="SAM" id="Phobius"/>
    </source>
</evidence>
<organism evidence="2 3">
    <name type="scientific">Kalanchoe fedtschenkoi</name>
    <name type="common">Lavender scallops</name>
    <name type="synonym">South American air plant</name>
    <dbReference type="NCBI Taxonomy" id="63787"/>
    <lineage>
        <taxon>Eukaryota</taxon>
        <taxon>Viridiplantae</taxon>
        <taxon>Streptophyta</taxon>
        <taxon>Embryophyta</taxon>
        <taxon>Tracheophyta</taxon>
        <taxon>Spermatophyta</taxon>
        <taxon>Magnoliopsida</taxon>
        <taxon>eudicotyledons</taxon>
        <taxon>Gunneridae</taxon>
        <taxon>Pentapetalae</taxon>
        <taxon>Saxifragales</taxon>
        <taxon>Crassulaceae</taxon>
        <taxon>Kalanchoe</taxon>
    </lineage>
</organism>
<dbReference type="OMA" id="GVANYQP"/>